<keyword evidence="2" id="KW-1003">Cell membrane</keyword>
<keyword evidence="8" id="KW-1185">Reference proteome</keyword>
<evidence type="ECO:0000313" key="7">
    <source>
        <dbReference type="EMBL" id="QDT00752.1"/>
    </source>
</evidence>
<dbReference type="Proteomes" id="UP000319852">
    <property type="component" value="Chromosome"/>
</dbReference>
<dbReference type="EMBL" id="CP036263">
    <property type="protein sequence ID" value="QDT00752.1"/>
    <property type="molecule type" value="Genomic_DNA"/>
</dbReference>
<dbReference type="PANTHER" id="PTHR43646:SF2">
    <property type="entry name" value="GLYCOSYLTRANSFERASE 2-LIKE DOMAIN-CONTAINING PROTEIN"/>
    <property type="match status" value="1"/>
</dbReference>
<dbReference type="InterPro" id="IPR029044">
    <property type="entry name" value="Nucleotide-diphossugar_trans"/>
</dbReference>
<gene>
    <name evidence="7" type="ORF">HG15A2_40920</name>
</gene>
<protein>
    <submittedName>
        <fullName evidence="7">Glycosyl transferase family 2</fullName>
    </submittedName>
</protein>
<dbReference type="SUPFAM" id="SSF53448">
    <property type="entry name" value="Nucleotide-diphospho-sugar transferases"/>
    <property type="match status" value="1"/>
</dbReference>
<sequence length="274" mass="30608">MLLDTDPYVESIESKADPGLTISVIIPMLNEANNIERSVRSAWAAGASEVLVVDGGSQDRSVQSAEAAGAKVYRSVRGRGAQQNYGATHASGDVLLFLHADNWLAPVCGQQIREALRRSDVIAGAFHQRINSDNWRYRLLEHGNALRARFWGVPYGDQGIFVRRSEFENAGGFPEIALMEDLMLMRTIREIGKVMLLPGPVCVSPRRWEQEGVIRQTLRNWCLIVFRKLGISPNRLAHFYPTHCQETMLTSEVNTPNECRKDINATPQCSASDR</sequence>
<reference evidence="7 8" key="1">
    <citation type="submission" date="2019-02" db="EMBL/GenBank/DDBJ databases">
        <title>Deep-cultivation of Planctomycetes and their phenomic and genomic characterization uncovers novel biology.</title>
        <authorList>
            <person name="Wiegand S."/>
            <person name="Jogler M."/>
            <person name="Boedeker C."/>
            <person name="Pinto D."/>
            <person name="Vollmers J."/>
            <person name="Rivas-Marin E."/>
            <person name="Kohn T."/>
            <person name="Peeters S.H."/>
            <person name="Heuer A."/>
            <person name="Rast P."/>
            <person name="Oberbeckmann S."/>
            <person name="Bunk B."/>
            <person name="Jeske O."/>
            <person name="Meyerdierks A."/>
            <person name="Storesund J.E."/>
            <person name="Kallscheuer N."/>
            <person name="Luecker S."/>
            <person name="Lage O.M."/>
            <person name="Pohl T."/>
            <person name="Merkel B.J."/>
            <person name="Hornburger P."/>
            <person name="Mueller R.-W."/>
            <person name="Bruemmer F."/>
            <person name="Labrenz M."/>
            <person name="Spormann A.M."/>
            <person name="Op den Camp H."/>
            <person name="Overmann J."/>
            <person name="Amann R."/>
            <person name="Jetten M.S.M."/>
            <person name="Mascher T."/>
            <person name="Medema M.H."/>
            <person name="Devos D.P."/>
            <person name="Kaster A.-K."/>
            <person name="Ovreas L."/>
            <person name="Rohde M."/>
            <person name="Galperin M.Y."/>
            <person name="Jogler C."/>
        </authorList>
    </citation>
    <scope>NUCLEOTIDE SEQUENCE [LARGE SCALE GENOMIC DNA]</scope>
    <source>
        <strain evidence="7 8">HG15A2</strain>
    </source>
</reference>
<dbReference type="RefSeq" id="WP_145062456.1">
    <property type="nucleotide sequence ID" value="NZ_CP036263.1"/>
</dbReference>
<evidence type="ECO:0000313" key="8">
    <source>
        <dbReference type="Proteomes" id="UP000319852"/>
    </source>
</evidence>
<dbReference type="InterPro" id="IPR026461">
    <property type="entry name" value="Trfase_2_rSAM/seldom_assoc"/>
</dbReference>
<dbReference type="Pfam" id="PF00535">
    <property type="entry name" value="Glycos_transf_2"/>
    <property type="match status" value="1"/>
</dbReference>
<dbReference type="Gene3D" id="3.90.550.10">
    <property type="entry name" value="Spore Coat Polysaccharide Biosynthesis Protein SpsA, Chain A"/>
    <property type="match status" value="1"/>
</dbReference>
<organism evidence="7 8">
    <name type="scientific">Adhaeretor mobilis</name>
    <dbReference type="NCBI Taxonomy" id="1930276"/>
    <lineage>
        <taxon>Bacteria</taxon>
        <taxon>Pseudomonadati</taxon>
        <taxon>Planctomycetota</taxon>
        <taxon>Planctomycetia</taxon>
        <taxon>Pirellulales</taxon>
        <taxon>Lacipirellulaceae</taxon>
        <taxon>Adhaeretor</taxon>
    </lineage>
</organism>
<keyword evidence="3" id="KW-0328">Glycosyltransferase</keyword>
<proteinExistence type="predicted"/>
<dbReference type="NCBIfam" id="TIGR04283">
    <property type="entry name" value="glyco_like_mftF"/>
    <property type="match status" value="1"/>
</dbReference>
<keyword evidence="5" id="KW-0472">Membrane</keyword>
<dbReference type="PANTHER" id="PTHR43646">
    <property type="entry name" value="GLYCOSYLTRANSFERASE"/>
    <property type="match status" value="1"/>
</dbReference>
<dbReference type="CDD" id="cd02522">
    <property type="entry name" value="GT_2_like_a"/>
    <property type="match status" value="1"/>
</dbReference>
<dbReference type="GO" id="GO:0005886">
    <property type="term" value="C:plasma membrane"/>
    <property type="evidence" value="ECO:0007669"/>
    <property type="project" value="UniProtKB-SubCell"/>
</dbReference>
<evidence type="ECO:0000256" key="3">
    <source>
        <dbReference type="ARBA" id="ARBA00022676"/>
    </source>
</evidence>
<dbReference type="InterPro" id="IPR001173">
    <property type="entry name" value="Glyco_trans_2-like"/>
</dbReference>
<comment type="subcellular location">
    <subcellularLocation>
        <location evidence="1">Cell membrane</location>
    </subcellularLocation>
</comment>
<dbReference type="OrthoDB" id="9806525at2"/>
<evidence type="ECO:0000256" key="5">
    <source>
        <dbReference type="ARBA" id="ARBA00023136"/>
    </source>
</evidence>
<evidence type="ECO:0000259" key="6">
    <source>
        <dbReference type="Pfam" id="PF00535"/>
    </source>
</evidence>
<dbReference type="KEGG" id="amob:HG15A2_40920"/>
<evidence type="ECO:0000256" key="2">
    <source>
        <dbReference type="ARBA" id="ARBA00022475"/>
    </source>
</evidence>
<name>A0A517N0T5_9BACT</name>
<evidence type="ECO:0000256" key="1">
    <source>
        <dbReference type="ARBA" id="ARBA00004236"/>
    </source>
</evidence>
<evidence type="ECO:0000256" key="4">
    <source>
        <dbReference type="ARBA" id="ARBA00022679"/>
    </source>
</evidence>
<dbReference type="GO" id="GO:0016757">
    <property type="term" value="F:glycosyltransferase activity"/>
    <property type="evidence" value="ECO:0007669"/>
    <property type="project" value="UniProtKB-KW"/>
</dbReference>
<dbReference type="AlphaFoldDB" id="A0A517N0T5"/>
<keyword evidence="4 7" id="KW-0808">Transferase</keyword>
<feature type="domain" description="Glycosyltransferase 2-like" evidence="6">
    <location>
        <begin position="23"/>
        <end position="158"/>
    </location>
</feature>
<accession>A0A517N0T5</accession>